<sequence length="80" mass="9318">MFAFYILLEQTLIHDKNKCHYLIIQISLIPHPNGRKVVQVGQALISHHKFKNNALAELRENFSVSQNYLSTDKHLLHNKP</sequence>
<proteinExistence type="predicted"/>
<dbReference type="InParanoid" id="A0A0V1B7W6"/>
<gene>
    <name evidence="1" type="ORF">T01_16222</name>
</gene>
<dbReference type="Proteomes" id="UP000054776">
    <property type="component" value="Unassembled WGS sequence"/>
</dbReference>
<comment type="caution">
    <text evidence="1">The sequence shown here is derived from an EMBL/GenBank/DDBJ whole genome shotgun (WGS) entry which is preliminary data.</text>
</comment>
<keyword evidence="2" id="KW-1185">Reference proteome</keyword>
<evidence type="ECO:0000313" key="2">
    <source>
        <dbReference type="Proteomes" id="UP000054776"/>
    </source>
</evidence>
<dbReference type="EMBL" id="JYDH01000087">
    <property type="protein sequence ID" value="KRY33087.1"/>
    <property type="molecule type" value="Genomic_DNA"/>
</dbReference>
<dbReference type="AlphaFoldDB" id="A0A0V1B7W6"/>
<name>A0A0V1B7W6_TRISP</name>
<organism evidence="1 2">
    <name type="scientific">Trichinella spiralis</name>
    <name type="common">Trichina worm</name>
    <dbReference type="NCBI Taxonomy" id="6334"/>
    <lineage>
        <taxon>Eukaryota</taxon>
        <taxon>Metazoa</taxon>
        <taxon>Ecdysozoa</taxon>
        <taxon>Nematoda</taxon>
        <taxon>Enoplea</taxon>
        <taxon>Dorylaimia</taxon>
        <taxon>Trichinellida</taxon>
        <taxon>Trichinellidae</taxon>
        <taxon>Trichinella</taxon>
    </lineage>
</organism>
<reference evidence="1 2" key="1">
    <citation type="submission" date="2015-01" db="EMBL/GenBank/DDBJ databases">
        <title>Evolution of Trichinella species and genotypes.</title>
        <authorList>
            <person name="Korhonen P.K."/>
            <person name="Edoardo P."/>
            <person name="Giuseppe L.R."/>
            <person name="Gasser R.B."/>
        </authorList>
    </citation>
    <scope>NUCLEOTIDE SEQUENCE [LARGE SCALE GENOMIC DNA]</scope>
    <source>
        <strain evidence="1">ISS3</strain>
    </source>
</reference>
<protein>
    <submittedName>
        <fullName evidence="1">Uncharacterized protein</fullName>
    </submittedName>
</protein>
<evidence type="ECO:0000313" key="1">
    <source>
        <dbReference type="EMBL" id="KRY33087.1"/>
    </source>
</evidence>
<accession>A0A0V1B7W6</accession>